<dbReference type="Gene3D" id="3.30.420.10">
    <property type="entry name" value="Ribonuclease H-like superfamily/Ribonuclease H"/>
    <property type="match status" value="1"/>
</dbReference>
<dbReference type="Proteomes" id="UP000192223">
    <property type="component" value="Unplaced"/>
</dbReference>
<dbReference type="GeneID" id="112906362"/>
<dbReference type="SUPFAM" id="SSF56672">
    <property type="entry name" value="DNA/RNA polymerases"/>
    <property type="match status" value="1"/>
</dbReference>
<dbReference type="KEGG" id="apln:112906362"/>
<sequence>MERFWEVEDVSCSNKIRNCEEELAENIFNKTTKILEDGSFQVTMLLKTSNEHVKLGDSYTLAKKRFFNLEKRFLRDNDLFLNYKQFIDEYVSLGHAKYVPLTFKTSLGFNKYFLPHHCVIKESSMTTKLRVVFDASMKSSTGYSLNDVTLKGYRVQPELVDILCRFRSFKYVIIADIEKMYRQIKVEPSQTFLQNILWRDGPNQSLQCIELQTVTYGTKAAPFLATRVLSELGNKNLDNFPLAANTILNQCYVDDILSGAMDLDTLFDLRNQLIKLLGLGNFKLHKWGSNSKEFLASFRVSNIDYAIKPDEVSNKVLGISWSSMSDEFSISTPQKINSSVTKRNVLSVIAQIYDPLGLVAPVVVVAKLIMQQMWLLKLDWDDVLSEELRVEWDKFLKNILELSDLKISRWLFSDKNAISIEIHGFADSSLRAFGACIYLRVIYEDHTVSCKLICSKSRVAPLKSITIPKLELSACLLLSKLAAKVVETYNNTFKIASVNLWTDSQIALCWLKSHPSRWNIFVANRVAQIQDLTASFKWWYIRSKDNPADCLSRGVDSKDLNENSLWWEGPTVLKNIDFTFDTFKINTTLQEIPEQRKTVLVIKTDVDFDNFFKKFSCFTKLKRVLAYCLRFLNNIRTGNTKYKGCLTVYELDKAQLVIVKYLQKQHFSDEIAQIQNNKSIKNRAILSLNPFVDESGILRVGGRLHNANVSYSQKHPILLPSKNYVVSLLMRHEHLKLYHSGAQTVLSNIRLKYWPLNGLREIKRIIRNCVTCVRFRLQSSQQIMANLPKDRLLATRAFQIVGIDFGGPFFIKNSRIRRASCAKAYIVVFICMVTKCVHLELVTSLSCEAFLLTFKRFISRRGNPTTIYSDNATNFLGARNHLRELYIFFKNRENENKIVDFFANKGIQWKFIPPRSRIGFVNQEV</sequence>
<evidence type="ECO:0000313" key="2">
    <source>
        <dbReference type="Proteomes" id="UP000192223"/>
    </source>
</evidence>
<dbReference type="InterPro" id="IPR043502">
    <property type="entry name" value="DNA/RNA_pol_sf"/>
</dbReference>
<reference evidence="3" key="1">
    <citation type="submission" date="2025-08" db="UniProtKB">
        <authorList>
            <consortium name="RefSeq"/>
        </authorList>
    </citation>
    <scope>IDENTIFICATION</scope>
    <source>
        <tissue evidence="3">Entire body</tissue>
    </source>
</reference>
<dbReference type="Pfam" id="PF17921">
    <property type="entry name" value="Integrase_H2C2"/>
    <property type="match status" value="1"/>
</dbReference>
<dbReference type="AlphaFoldDB" id="A0A7F5RJQ8"/>
<proteinExistence type="predicted"/>
<accession>A0A7F5RJQ8</accession>
<evidence type="ECO:0000313" key="3">
    <source>
        <dbReference type="RefSeq" id="XP_025836105.1"/>
    </source>
</evidence>
<feature type="domain" description="Integrase zinc-binding" evidence="1">
    <location>
        <begin position="729"/>
        <end position="775"/>
    </location>
</feature>
<gene>
    <name evidence="3" type="primary">LOC112906362</name>
</gene>
<name>A0A7F5RJQ8_AGRPL</name>
<dbReference type="GO" id="GO:0003676">
    <property type="term" value="F:nucleic acid binding"/>
    <property type="evidence" value="ECO:0007669"/>
    <property type="project" value="InterPro"/>
</dbReference>
<dbReference type="OrthoDB" id="6761177at2759"/>
<organism evidence="2 3">
    <name type="scientific">Agrilus planipennis</name>
    <name type="common">Emerald ash borer</name>
    <name type="synonym">Agrilus marcopoli</name>
    <dbReference type="NCBI Taxonomy" id="224129"/>
    <lineage>
        <taxon>Eukaryota</taxon>
        <taxon>Metazoa</taxon>
        <taxon>Ecdysozoa</taxon>
        <taxon>Arthropoda</taxon>
        <taxon>Hexapoda</taxon>
        <taxon>Insecta</taxon>
        <taxon>Pterygota</taxon>
        <taxon>Neoptera</taxon>
        <taxon>Endopterygota</taxon>
        <taxon>Coleoptera</taxon>
        <taxon>Polyphaga</taxon>
        <taxon>Elateriformia</taxon>
        <taxon>Buprestoidea</taxon>
        <taxon>Buprestidae</taxon>
        <taxon>Agrilinae</taxon>
        <taxon>Agrilus</taxon>
    </lineage>
</organism>
<dbReference type="InterPro" id="IPR036397">
    <property type="entry name" value="RNaseH_sf"/>
</dbReference>
<dbReference type="InParanoid" id="A0A7F5RJQ8"/>
<evidence type="ECO:0000259" key="1">
    <source>
        <dbReference type="Pfam" id="PF17921"/>
    </source>
</evidence>
<dbReference type="PANTHER" id="PTHR47331">
    <property type="entry name" value="PHD-TYPE DOMAIN-CONTAINING PROTEIN"/>
    <property type="match status" value="1"/>
</dbReference>
<dbReference type="PANTHER" id="PTHR47331:SF4">
    <property type="entry name" value="PEPTIDASE S1 DOMAIN-CONTAINING PROTEIN"/>
    <property type="match status" value="1"/>
</dbReference>
<dbReference type="InterPro" id="IPR012337">
    <property type="entry name" value="RNaseH-like_sf"/>
</dbReference>
<dbReference type="GO" id="GO:0042575">
    <property type="term" value="C:DNA polymerase complex"/>
    <property type="evidence" value="ECO:0007669"/>
    <property type="project" value="UniProtKB-ARBA"/>
</dbReference>
<dbReference type="Pfam" id="PF05380">
    <property type="entry name" value="Peptidase_A17"/>
    <property type="match status" value="1"/>
</dbReference>
<dbReference type="GO" id="GO:0071897">
    <property type="term" value="P:DNA biosynthetic process"/>
    <property type="evidence" value="ECO:0007669"/>
    <property type="project" value="UniProtKB-ARBA"/>
</dbReference>
<dbReference type="SUPFAM" id="SSF53098">
    <property type="entry name" value="Ribonuclease H-like"/>
    <property type="match status" value="1"/>
</dbReference>
<dbReference type="InterPro" id="IPR008042">
    <property type="entry name" value="Retrotrans_Pao"/>
</dbReference>
<dbReference type="RefSeq" id="XP_025836105.1">
    <property type="nucleotide sequence ID" value="XM_025980320.1"/>
</dbReference>
<dbReference type="InterPro" id="IPR041588">
    <property type="entry name" value="Integrase_H2C2"/>
</dbReference>
<protein>
    <submittedName>
        <fullName evidence="3">Uncharacterized protein LOC112906362</fullName>
    </submittedName>
</protein>
<keyword evidence="2" id="KW-1185">Reference proteome</keyword>